<evidence type="ECO:0000256" key="2">
    <source>
        <dbReference type="SAM" id="SignalP"/>
    </source>
</evidence>
<reference evidence="4 5" key="1">
    <citation type="submission" date="2024-02" db="EMBL/GenBank/DDBJ databases">
        <title>Rhodopirellula caenicola NBRC 110016.</title>
        <authorList>
            <person name="Ichikawa N."/>
            <person name="Katano-Makiyama Y."/>
            <person name="Hidaka K."/>
        </authorList>
    </citation>
    <scope>NUCLEOTIDE SEQUENCE [LARGE SCALE GENOMIC DNA]</scope>
    <source>
        <strain evidence="4 5">NBRC 110016</strain>
    </source>
</reference>
<feature type="signal peptide" evidence="2">
    <location>
        <begin position="1"/>
        <end position="34"/>
    </location>
</feature>
<sequence length="434" mass="47517">MQNTPSRRKFLKQSTVAAAGAAAIATNVARTAHAAGSDEIKFVVIGCGGRGSGAAANIMNTKGNVKLVAVADAFQNKAEYAVKRLAQSHKDKVAVPQDQIFAGLDAYKKAIDTDCDLVVIATPPGFKPQQFEYAIEKNRHVFMEKPVASDAPGVKRVLAAVEESKKKNRMVGIGLQRRHEPRYIETIKRIHDGAIGDVIAQRVYWNGGGIWYRNRDKDMTEMAFQTNNWYHFNWLSGDQICEQHIHNLDVGCWVKGDFPVECNGMGGRAQREGGDATKSQIFDHTFCEYTFADGSKMFSQGRHLAGGWNHVGEFAHGTKGSADPSGTIEGENPWKFSGKSPGGHQQEQHDLIEALMRGDIYNEGEYGAKSTFTAILGREACYSGKIVKWDELMEKGANLSPGIDEYTLESDPPVMPGPNGEYPVPVPGKHSPFA</sequence>
<dbReference type="NCBIfam" id="TIGR01409">
    <property type="entry name" value="TAT_signal_seq"/>
    <property type="match status" value="1"/>
</dbReference>
<dbReference type="Pfam" id="PF01408">
    <property type="entry name" value="GFO_IDH_MocA"/>
    <property type="match status" value="1"/>
</dbReference>
<dbReference type="SUPFAM" id="SSF51735">
    <property type="entry name" value="NAD(P)-binding Rossmann-fold domains"/>
    <property type="match status" value="1"/>
</dbReference>
<proteinExistence type="predicted"/>
<keyword evidence="5" id="KW-1185">Reference proteome</keyword>
<dbReference type="Proteomes" id="UP001416858">
    <property type="component" value="Unassembled WGS sequence"/>
</dbReference>
<dbReference type="RefSeq" id="WP_345687293.1">
    <property type="nucleotide sequence ID" value="NZ_BAABRO010000017.1"/>
</dbReference>
<evidence type="ECO:0000256" key="1">
    <source>
        <dbReference type="SAM" id="MobiDB-lite"/>
    </source>
</evidence>
<evidence type="ECO:0000313" key="4">
    <source>
        <dbReference type="EMBL" id="GAA5509862.1"/>
    </source>
</evidence>
<dbReference type="InterPro" id="IPR036291">
    <property type="entry name" value="NAD(P)-bd_dom_sf"/>
</dbReference>
<feature type="region of interest" description="Disordered" evidence="1">
    <location>
        <begin position="414"/>
        <end position="434"/>
    </location>
</feature>
<name>A0ABP9VXI8_9BACT</name>
<evidence type="ECO:0000259" key="3">
    <source>
        <dbReference type="Pfam" id="PF01408"/>
    </source>
</evidence>
<dbReference type="SUPFAM" id="SSF55347">
    <property type="entry name" value="Glyceraldehyde-3-phosphate dehydrogenase-like, C-terminal domain"/>
    <property type="match status" value="1"/>
</dbReference>
<organism evidence="4 5">
    <name type="scientific">Novipirellula caenicola</name>
    <dbReference type="NCBI Taxonomy" id="1536901"/>
    <lineage>
        <taxon>Bacteria</taxon>
        <taxon>Pseudomonadati</taxon>
        <taxon>Planctomycetota</taxon>
        <taxon>Planctomycetia</taxon>
        <taxon>Pirellulales</taxon>
        <taxon>Pirellulaceae</taxon>
        <taxon>Novipirellula</taxon>
    </lineage>
</organism>
<evidence type="ECO:0000313" key="5">
    <source>
        <dbReference type="Proteomes" id="UP001416858"/>
    </source>
</evidence>
<feature type="chain" id="PRO_5046105219" evidence="2">
    <location>
        <begin position="35"/>
        <end position="434"/>
    </location>
</feature>
<dbReference type="InterPro" id="IPR050463">
    <property type="entry name" value="Gfo/Idh/MocA_oxidrdct_glycsds"/>
</dbReference>
<protein>
    <submittedName>
        <fullName evidence="4">Inositol 2-dehydrogenase/D-chiro-inositol 3-dehydrogenase</fullName>
    </submittedName>
</protein>
<accession>A0ABP9VXI8</accession>
<dbReference type="PANTHER" id="PTHR43818">
    <property type="entry name" value="BCDNA.GH03377"/>
    <property type="match status" value="1"/>
</dbReference>
<dbReference type="InterPro" id="IPR006311">
    <property type="entry name" value="TAT_signal"/>
</dbReference>
<comment type="caution">
    <text evidence="4">The sequence shown here is derived from an EMBL/GenBank/DDBJ whole genome shotgun (WGS) entry which is preliminary data.</text>
</comment>
<gene>
    <name evidence="4" type="primary">iolG_29</name>
    <name evidence="4" type="ORF">Rcae01_05367</name>
</gene>
<dbReference type="InterPro" id="IPR000683">
    <property type="entry name" value="Gfo/Idh/MocA-like_OxRdtase_N"/>
</dbReference>
<feature type="domain" description="Gfo/Idh/MocA-like oxidoreductase N-terminal" evidence="3">
    <location>
        <begin position="40"/>
        <end position="167"/>
    </location>
</feature>
<dbReference type="Gene3D" id="3.30.360.10">
    <property type="entry name" value="Dihydrodipicolinate Reductase, domain 2"/>
    <property type="match status" value="1"/>
</dbReference>
<dbReference type="PROSITE" id="PS51318">
    <property type="entry name" value="TAT"/>
    <property type="match status" value="1"/>
</dbReference>
<dbReference type="EMBL" id="BAABRO010000017">
    <property type="protein sequence ID" value="GAA5509862.1"/>
    <property type="molecule type" value="Genomic_DNA"/>
</dbReference>
<dbReference type="InterPro" id="IPR019546">
    <property type="entry name" value="TAT_signal_bac_arc"/>
</dbReference>
<keyword evidence="2" id="KW-0732">Signal</keyword>
<dbReference type="Gene3D" id="3.40.50.720">
    <property type="entry name" value="NAD(P)-binding Rossmann-like Domain"/>
    <property type="match status" value="1"/>
</dbReference>
<dbReference type="PANTHER" id="PTHR43818:SF5">
    <property type="entry name" value="OXIDOREDUCTASE FAMILY PROTEIN"/>
    <property type="match status" value="1"/>
</dbReference>